<keyword evidence="1" id="KW-1133">Transmembrane helix</keyword>
<keyword evidence="1" id="KW-0812">Transmembrane</keyword>
<gene>
    <name evidence="2" type="primary">EOG090X0BA1</name>
</gene>
<sequence length="471" mass="54086">MQQESIALTFDEWLTIGTRNGIDCYLKDTEPLCTGSRLASSQSPRWTFVYLTSFIPRDGLRELGTFNAVKDDEKRLSSTLWVELKSNGSDILVDKLFVDSNHVPYESVVLYLYDGSLVESEVLEHDREFKSSRCLNKLGKKLSGFPWKHSKVLQQFQLRYLQFLAWRDCSSKLGSRNLASTVLCDLLFGFFVLQLFHWCGGTNHTVELLLTSIKVIADQVHDLIEWLMGVPYGLKLNKPLSTVLGKFFLYHLYLWKTYIDIIKPFVSVVISVSSTVGCIGLSFQMALLSDIISVASLHCYCFYVYATRLYFITQHGLQSTMRMFRGRKSNPLRCRVDSGEFTWDQLCVGMLIFCTLLFLLPTILVYYIVFLSLRLGVLVLQGTLKRLMWLTNTFPFYTLILWILNSPLIAGSVSFEIVSLTQTRTIRLIRMKLPLFETLKLTVNPSVSPFPHVEWLKRLKEIVSGQLIFPL</sequence>
<dbReference type="PANTHER" id="PTHR21329">
    <property type="entry name" value="PHOSPHATIDYLINOSITOL N-ACETYLGLUCOSAMINYLTRANSFERASE SUBUNIT Q-RELATED"/>
    <property type="match status" value="1"/>
</dbReference>
<dbReference type="GO" id="GO:0006506">
    <property type="term" value="P:GPI anchor biosynthetic process"/>
    <property type="evidence" value="ECO:0007669"/>
    <property type="project" value="InterPro"/>
</dbReference>
<feature type="transmembrane region" description="Helical" evidence="1">
    <location>
        <begin position="346"/>
        <end position="369"/>
    </location>
</feature>
<reference evidence="2" key="1">
    <citation type="submission" date="2018-08" db="EMBL/GenBank/DDBJ databases">
        <authorList>
            <person name="Cornetti L."/>
        </authorList>
    </citation>
    <scope>NUCLEOTIDE SEQUENCE</scope>
    <source>
        <strain evidence="2">DE-FRO-2-1</strain>
    </source>
</reference>
<evidence type="ECO:0000256" key="1">
    <source>
        <dbReference type="SAM" id="Phobius"/>
    </source>
</evidence>
<keyword evidence="1" id="KW-0472">Membrane</keyword>
<proteinExistence type="evidence at transcript level"/>
<dbReference type="AlphaFoldDB" id="A0A4Y7NJY0"/>
<protein>
    <submittedName>
        <fullName evidence="2">EOG090X0BA1</fullName>
    </submittedName>
</protein>
<accession>A0A4Y7NJY0</accession>
<feature type="transmembrane region" description="Helical" evidence="1">
    <location>
        <begin position="265"/>
        <end position="285"/>
    </location>
</feature>
<dbReference type="PANTHER" id="PTHR21329:SF3">
    <property type="entry name" value="PHOSPHATIDYLINOSITOL N-ACETYLGLUCOSAMINYLTRANSFERASE SUBUNIT Q"/>
    <property type="match status" value="1"/>
</dbReference>
<dbReference type="GO" id="GO:0005783">
    <property type="term" value="C:endoplasmic reticulum"/>
    <property type="evidence" value="ECO:0007669"/>
    <property type="project" value="TreeGrafter"/>
</dbReference>
<dbReference type="InterPro" id="IPR007720">
    <property type="entry name" value="PigQ/GPI1"/>
</dbReference>
<feature type="transmembrane region" description="Helical" evidence="1">
    <location>
        <begin position="291"/>
        <end position="313"/>
    </location>
</feature>
<dbReference type="EMBL" id="LR023574">
    <property type="protein sequence ID" value="SVE93193.1"/>
    <property type="molecule type" value="mRNA"/>
</dbReference>
<dbReference type="GO" id="GO:0016020">
    <property type="term" value="C:membrane"/>
    <property type="evidence" value="ECO:0007669"/>
    <property type="project" value="InterPro"/>
</dbReference>
<feature type="transmembrane region" description="Helical" evidence="1">
    <location>
        <begin position="394"/>
        <end position="421"/>
    </location>
</feature>
<organism evidence="2">
    <name type="scientific">Moina brachiata</name>
    <dbReference type="NCBI Taxonomy" id="675436"/>
    <lineage>
        <taxon>Eukaryota</taxon>
        <taxon>Metazoa</taxon>
        <taxon>Ecdysozoa</taxon>
        <taxon>Arthropoda</taxon>
        <taxon>Crustacea</taxon>
        <taxon>Branchiopoda</taxon>
        <taxon>Diplostraca</taxon>
        <taxon>Cladocera</taxon>
        <taxon>Anomopoda</taxon>
        <taxon>Moinidae</taxon>
        <taxon>Moina</taxon>
    </lineage>
</organism>
<name>A0A4Y7NJY0_9CRUS</name>
<dbReference type="Pfam" id="PF05024">
    <property type="entry name" value="Gpi1"/>
    <property type="match status" value="1"/>
</dbReference>
<evidence type="ECO:0000313" key="2">
    <source>
        <dbReference type="EMBL" id="SVE93193.1"/>
    </source>
</evidence>